<reference evidence="2" key="2">
    <citation type="submission" date="2025-08" db="UniProtKB">
        <authorList>
            <consortium name="RefSeq"/>
        </authorList>
    </citation>
    <scope>IDENTIFICATION</scope>
    <source>
        <tissue evidence="2">Leaf</tissue>
    </source>
</reference>
<proteinExistence type="predicted"/>
<organism evidence="1 2">
    <name type="scientific">Nicotiana tabacum</name>
    <name type="common">Common tobacco</name>
    <dbReference type="NCBI Taxonomy" id="4097"/>
    <lineage>
        <taxon>Eukaryota</taxon>
        <taxon>Viridiplantae</taxon>
        <taxon>Streptophyta</taxon>
        <taxon>Embryophyta</taxon>
        <taxon>Tracheophyta</taxon>
        <taxon>Spermatophyta</taxon>
        <taxon>Magnoliopsida</taxon>
        <taxon>eudicotyledons</taxon>
        <taxon>Gunneridae</taxon>
        <taxon>Pentapetalae</taxon>
        <taxon>asterids</taxon>
        <taxon>lamiids</taxon>
        <taxon>Solanales</taxon>
        <taxon>Solanaceae</taxon>
        <taxon>Nicotianoideae</taxon>
        <taxon>Nicotianeae</taxon>
        <taxon>Nicotiana</taxon>
    </lineage>
</organism>
<keyword evidence="1" id="KW-1185">Reference proteome</keyword>
<sequence>MSTCCELCGEGHTRDICPVNPESIYYVGQQGRGSMNQRAQYGNTYNPNWRNHPNFSWGGNQNIRPQANYNHPPQPPQQAEESLTDMVKKLLIDNQKVMDENQQVRFENQQLRTEFRNLERQFGQMANNQNTRPVGALPSNTEKNPQINAVTLRNGRELIGKFIFPVDFIILDYVADELVPIILGRPLLATGDAIIKVREGKVILKVDNEEAVFNIYRAIQLPRHYEDLIMISVVELNELAEEKLLRVLREHKHVAGWTISDIKVNEQNELIPTRNLTGWRICIDYRKLNNATQKDHFPLPFIDQMLDRCEETNMVLNWEKCHFMVREGIVLGHKVSKNGLEVDKDKVEAIEKLPPPISVKGVRSFLGHTGVYRRFIKDFSKNISPLCRLLEKDVLFKFDDACLKAFEELKKKLVSAPIIVAPDWNEPFELMNLIWRSETLKEQRIKWLITYPDFVNYLASREMSSDLEPYAKKKFLRDVRSYVWDEPFLFKSCIDQLMRRCVPESEINVILHECQASPYGGHRAGDKTTAKVLQSGIYWPKGIDFMGLFPSSSGCKYILVAVDFVSKWVEAIALPTNDAKVVVKFVKKHMFTRFGTPRVMISDGGTHFCNKLLDNVLA</sequence>
<reference evidence="1" key="1">
    <citation type="journal article" date="2014" name="Nat. Commun.">
        <title>The tobacco genome sequence and its comparison with those of tomato and potato.</title>
        <authorList>
            <person name="Sierro N."/>
            <person name="Battey J.N."/>
            <person name="Ouadi S."/>
            <person name="Bakaher N."/>
            <person name="Bovet L."/>
            <person name="Willig A."/>
            <person name="Goepfert S."/>
            <person name="Peitsch M.C."/>
            <person name="Ivanov N.V."/>
        </authorList>
    </citation>
    <scope>NUCLEOTIDE SEQUENCE [LARGE SCALE GENOMIC DNA]</scope>
</reference>
<dbReference type="RefSeq" id="XP_075083372.1">
    <property type="nucleotide sequence ID" value="XM_075227271.1"/>
</dbReference>
<protein>
    <submittedName>
        <fullName evidence="2">Uncharacterized protein LOC142167115</fullName>
    </submittedName>
</protein>
<name>A0AC58SEH4_TOBAC</name>
<gene>
    <name evidence="2" type="primary">LOC142167115</name>
</gene>
<evidence type="ECO:0000313" key="2">
    <source>
        <dbReference type="RefSeq" id="XP_075083372.1"/>
    </source>
</evidence>
<dbReference type="Proteomes" id="UP000790787">
    <property type="component" value="Chromosome 12"/>
</dbReference>
<accession>A0AC58SEH4</accession>
<evidence type="ECO:0000313" key="1">
    <source>
        <dbReference type="Proteomes" id="UP000790787"/>
    </source>
</evidence>